<gene>
    <name evidence="2" type="primary">ORF12519</name>
</gene>
<feature type="coiled-coil region" evidence="1">
    <location>
        <begin position="31"/>
        <end position="72"/>
    </location>
</feature>
<sequence>EKSARKLNKAVDDVLQQSATDINESPLHRKRQEMNQKIREAHATAREKDNKLQALMRQVKRLLGDLDDQLSQVNDFRAELKTNQPFEALPDTADKQYADFVKKCQALDNQEKTIESLLATGQEMIEQCKPQDVLGVSERVKKLRERWT</sequence>
<dbReference type="AlphaFoldDB" id="A0A0B6Y4N0"/>
<organism evidence="2">
    <name type="scientific">Arion vulgaris</name>
    <dbReference type="NCBI Taxonomy" id="1028688"/>
    <lineage>
        <taxon>Eukaryota</taxon>
        <taxon>Metazoa</taxon>
        <taxon>Spiralia</taxon>
        <taxon>Lophotrochozoa</taxon>
        <taxon>Mollusca</taxon>
        <taxon>Gastropoda</taxon>
        <taxon>Heterobranchia</taxon>
        <taxon>Euthyneura</taxon>
        <taxon>Panpulmonata</taxon>
        <taxon>Eupulmonata</taxon>
        <taxon>Stylommatophora</taxon>
        <taxon>Helicina</taxon>
        <taxon>Arionoidea</taxon>
        <taxon>Arionidae</taxon>
        <taxon>Arion</taxon>
    </lineage>
</organism>
<name>A0A0B6Y4N0_9EUPU</name>
<proteinExistence type="predicted"/>
<feature type="non-terminal residue" evidence="2">
    <location>
        <position position="1"/>
    </location>
</feature>
<feature type="non-terminal residue" evidence="2">
    <location>
        <position position="148"/>
    </location>
</feature>
<dbReference type="EMBL" id="HACG01004244">
    <property type="protein sequence ID" value="CEK51109.1"/>
    <property type="molecule type" value="Transcribed_RNA"/>
</dbReference>
<accession>A0A0B6Y4N0</accession>
<dbReference type="SUPFAM" id="SSF46966">
    <property type="entry name" value="Spectrin repeat"/>
    <property type="match status" value="1"/>
</dbReference>
<reference evidence="2" key="1">
    <citation type="submission" date="2014-12" db="EMBL/GenBank/DDBJ databases">
        <title>Insight into the proteome of Arion vulgaris.</title>
        <authorList>
            <person name="Aradska J."/>
            <person name="Bulat T."/>
            <person name="Smidak R."/>
            <person name="Sarate P."/>
            <person name="Gangsoo J."/>
            <person name="Sialana F."/>
            <person name="Bilban M."/>
            <person name="Lubec G."/>
        </authorList>
    </citation>
    <scope>NUCLEOTIDE SEQUENCE</scope>
    <source>
        <tissue evidence="2">Skin</tissue>
    </source>
</reference>
<evidence type="ECO:0000313" key="2">
    <source>
        <dbReference type="EMBL" id="CEK51109.1"/>
    </source>
</evidence>
<keyword evidence="1" id="KW-0175">Coiled coil</keyword>
<evidence type="ECO:0000256" key="1">
    <source>
        <dbReference type="SAM" id="Coils"/>
    </source>
</evidence>
<protein>
    <submittedName>
        <fullName evidence="2">Uncharacterized protein</fullName>
    </submittedName>
</protein>
<dbReference type="Gene3D" id="1.20.58.60">
    <property type="match status" value="1"/>
</dbReference>